<reference evidence="3" key="2">
    <citation type="submission" date="2017-02" db="EMBL/GenBank/DDBJ databases">
        <title>Sunflower complete genome.</title>
        <authorList>
            <person name="Langlade N."/>
            <person name="Munos S."/>
        </authorList>
    </citation>
    <scope>NUCLEOTIDE SEQUENCE [LARGE SCALE GENOMIC DNA]</scope>
    <source>
        <tissue evidence="3">Leaves</tissue>
    </source>
</reference>
<reference evidence="2 4" key="1">
    <citation type="journal article" date="2017" name="Nature">
        <title>The sunflower genome provides insights into oil metabolism, flowering and Asterid evolution.</title>
        <authorList>
            <person name="Badouin H."/>
            <person name="Gouzy J."/>
            <person name="Grassa C.J."/>
            <person name="Murat F."/>
            <person name="Staton S.E."/>
            <person name="Cottret L."/>
            <person name="Lelandais-Briere C."/>
            <person name="Owens G.L."/>
            <person name="Carrere S."/>
            <person name="Mayjonade B."/>
            <person name="Legrand L."/>
            <person name="Gill N."/>
            <person name="Kane N.C."/>
            <person name="Bowers J.E."/>
            <person name="Hubner S."/>
            <person name="Bellec A."/>
            <person name="Berard A."/>
            <person name="Berges H."/>
            <person name="Blanchet N."/>
            <person name="Boniface M.C."/>
            <person name="Brunel D."/>
            <person name="Catrice O."/>
            <person name="Chaidir N."/>
            <person name="Claudel C."/>
            <person name="Donnadieu C."/>
            <person name="Faraut T."/>
            <person name="Fievet G."/>
            <person name="Helmstetter N."/>
            <person name="King M."/>
            <person name="Knapp S.J."/>
            <person name="Lai Z."/>
            <person name="Le Paslier M.C."/>
            <person name="Lippi Y."/>
            <person name="Lorenzon L."/>
            <person name="Mandel J.R."/>
            <person name="Marage G."/>
            <person name="Marchand G."/>
            <person name="Marquand E."/>
            <person name="Bret-Mestries E."/>
            <person name="Morien E."/>
            <person name="Nambeesan S."/>
            <person name="Nguyen T."/>
            <person name="Pegot-Espagnet P."/>
            <person name="Pouilly N."/>
            <person name="Raftis F."/>
            <person name="Sallet E."/>
            <person name="Schiex T."/>
            <person name="Thomas J."/>
            <person name="Vandecasteele C."/>
            <person name="Vares D."/>
            <person name="Vear F."/>
            <person name="Vautrin S."/>
            <person name="Crespi M."/>
            <person name="Mangin B."/>
            <person name="Burke J.M."/>
            <person name="Salse J."/>
            <person name="Munos S."/>
            <person name="Vincourt P."/>
            <person name="Rieseberg L.H."/>
            <person name="Langlade N.B."/>
        </authorList>
    </citation>
    <scope>NUCLEOTIDE SEQUENCE [LARGE SCALE GENOMIC DNA]</scope>
    <source>
        <strain evidence="4">cv. SF193</strain>
        <tissue evidence="2">Leaves</tissue>
    </source>
</reference>
<dbReference type="AlphaFoldDB" id="A0A251RZC3"/>
<evidence type="ECO:0000313" key="4">
    <source>
        <dbReference type="Proteomes" id="UP000215914"/>
    </source>
</evidence>
<sequence>MRKELWLIFANFTKCKYSEGCFYRKNEVISPDLGTQNKGFGSGIVSTNSFKNFISKRITFRRNGSSKEGLKFTPTNTLVTCYIWYFYENFIYIVFFCIVEMLLFAF</sequence>
<evidence type="ECO:0000313" key="3">
    <source>
        <dbReference type="EMBL" id="OTF91724.1"/>
    </source>
</evidence>
<feature type="transmembrane region" description="Helical" evidence="1">
    <location>
        <begin position="82"/>
        <end position="105"/>
    </location>
</feature>
<dbReference type="Proteomes" id="UP000215914">
    <property type="component" value="Chromosome 16"/>
</dbReference>
<protein>
    <submittedName>
        <fullName evidence="3">Uncharacterized protein</fullName>
    </submittedName>
</protein>
<dbReference type="Gramene" id="mRNA:HanXRQr2_Chr16g0750751">
    <property type="protein sequence ID" value="CDS:HanXRQr2_Chr16g0750751.1"/>
    <property type="gene ID" value="HanXRQr2_Chr16g0750751"/>
</dbReference>
<organism evidence="3 4">
    <name type="scientific">Helianthus annuus</name>
    <name type="common">Common sunflower</name>
    <dbReference type="NCBI Taxonomy" id="4232"/>
    <lineage>
        <taxon>Eukaryota</taxon>
        <taxon>Viridiplantae</taxon>
        <taxon>Streptophyta</taxon>
        <taxon>Embryophyta</taxon>
        <taxon>Tracheophyta</taxon>
        <taxon>Spermatophyta</taxon>
        <taxon>Magnoliopsida</taxon>
        <taxon>eudicotyledons</taxon>
        <taxon>Gunneridae</taxon>
        <taxon>Pentapetalae</taxon>
        <taxon>asterids</taxon>
        <taxon>campanulids</taxon>
        <taxon>Asterales</taxon>
        <taxon>Asteraceae</taxon>
        <taxon>Asteroideae</taxon>
        <taxon>Heliantheae alliance</taxon>
        <taxon>Heliantheae</taxon>
        <taxon>Helianthus</taxon>
    </lineage>
</organism>
<dbReference type="EMBL" id="MNCJ02000331">
    <property type="protein sequence ID" value="KAF5760210.1"/>
    <property type="molecule type" value="Genomic_DNA"/>
</dbReference>
<name>A0A251RZC3_HELAN</name>
<dbReference type="EMBL" id="CM007905">
    <property type="protein sequence ID" value="OTF91724.1"/>
    <property type="molecule type" value="Genomic_DNA"/>
</dbReference>
<evidence type="ECO:0000256" key="1">
    <source>
        <dbReference type="SAM" id="Phobius"/>
    </source>
</evidence>
<gene>
    <name evidence="3" type="ORF">HannXRQ_Chr16g0514031</name>
    <name evidence="2" type="ORF">HanXRQr2_Chr16g0750751</name>
</gene>
<dbReference type="InParanoid" id="A0A251RZC3"/>
<keyword evidence="4" id="KW-1185">Reference proteome</keyword>
<keyword evidence="1" id="KW-1133">Transmembrane helix</keyword>
<keyword evidence="1" id="KW-0812">Transmembrane</keyword>
<reference evidence="2" key="3">
    <citation type="submission" date="2020-06" db="EMBL/GenBank/DDBJ databases">
        <title>Helianthus annuus Genome sequencing and assembly Release 2.</title>
        <authorList>
            <person name="Gouzy J."/>
            <person name="Langlade N."/>
            <person name="Munos S."/>
        </authorList>
    </citation>
    <scope>NUCLEOTIDE SEQUENCE</scope>
    <source>
        <tissue evidence="2">Leaves</tissue>
    </source>
</reference>
<keyword evidence="1" id="KW-0472">Membrane</keyword>
<proteinExistence type="predicted"/>
<evidence type="ECO:0000313" key="2">
    <source>
        <dbReference type="EMBL" id="KAF5760210.1"/>
    </source>
</evidence>
<accession>A0A251RZC3</accession>